<keyword evidence="3" id="KW-1185">Reference proteome</keyword>
<dbReference type="RefSeq" id="WP_066957069.1">
    <property type="nucleotide sequence ID" value="NZ_BCNX01000007.1"/>
</dbReference>
<evidence type="ECO:0000313" key="2">
    <source>
        <dbReference type="EMBL" id="SDK35906.1"/>
    </source>
</evidence>
<keyword evidence="1" id="KW-0472">Membrane</keyword>
<dbReference type="AlphaFoldDB" id="A0A1G9B8K7"/>
<organism evidence="2 3">
    <name type="scientific">Methanoculleus thermophilus</name>
    <dbReference type="NCBI Taxonomy" id="2200"/>
    <lineage>
        <taxon>Archaea</taxon>
        <taxon>Methanobacteriati</taxon>
        <taxon>Methanobacteriota</taxon>
        <taxon>Stenosarchaea group</taxon>
        <taxon>Methanomicrobia</taxon>
        <taxon>Methanomicrobiales</taxon>
        <taxon>Methanomicrobiaceae</taxon>
        <taxon>Methanoculleus</taxon>
    </lineage>
</organism>
<feature type="transmembrane region" description="Helical" evidence="1">
    <location>
        <begin position="61"/>
        <end position="80"/>
    </location>
</feature>
<gene>
    <name evidence="2" type="ORF">SAMN04488571_10865</name>
</gene>
<dbReference type="Pfam" id="PF26161">
    <property type="entry name" value="DUF8044"/>
    <property type="match status" value="1"/>
</dbReference>
<feature type="transmembrane region" description="Helical" evidence="1">
    <location>
        <begin position="32"/>
        <end position="49"/>
    </location>
</feature>
<evidence type="ECO:0000256" key="1">
    <source>
        <dbReference type="SAM" id="Phobius"/>
    </source>
</evidence>
<protein>
    <submittedName>
        <fullName evidence="2">Uncharacterized protein</fullName>
    </submittedName>
</protein>
<evidence type="ECO:0000313" key="3">
    <source>
        <dbReference type="Proteomes" id="UP000326500"/>
    </source>
</evidence>
<dbReference type="EMBL" id="FNFT01000008">
    <property type="protein sequence ID" value="SDK35906.1"/>
    <property type="molecule type" value="Genomic_DNA"/>
</dbReference>
<keyword evidence="1" id="KW-0812">Transmembrane</keyword>
<dbReference type="InterPro" id="IPR058357">
    <property type="entry name" value="DUF8044"/>
</dbReference>
<proteinExistence type="predicted"/>
<reference evidence="2 3" key="1">
    <citation type="submission" date="2016-10" db="EMBL/GenBank/DDBJ databases">
        <authorList>
            <person name="Varghese N."/>
            <person name="Submissions S."/>
        </authorList>
    </citation>
    <scope>NUCLEOTIDE SEQUENCE [LARGE SCALE GENOMIC DNA]</scope>
    <source>
        <strain evidence="2 3">DSM 2373</strain>
    </source>
</reference>
<dbReference type="Proteomes" id="UP000326500">
    <property type="component" value="Unassembled WGS sequence"/>
</dbReference>
<dbReference type="OrthoDB" id="107815at2157"/>
<sequence length="85" mass="9918">MHKKNIASITLAAWMFTVGGLMYLLHASELKMFLAFTLVGFFIIVYMIHPMYMKPRYIRNVNRLAMVATVIFGIVIYLRVLELFN</sequence>
<keyword evidence="1" id="KW-1133">Transmembrane helix</keyword>
<feature type="transmembrane region" description="Helical" evidence="1">
    <location>
        <begin position="7"/>
        <end position="26"/>
    </location>
</feature>
<accession>A0A1G9B8K7</accession>
<name>A0A1G9B8K7_9EURY</name>